<evidence type="ECO:0000259" key="1">
    <source>
        <dbReference type="Pfam" id="PF00590"/>
    </source>
</evidence>
<dbReference type="EMBL" id="JAFFZM010000027">
    <property type="protein sequence ID" value="MBO8202712.1"/>
    <property type="molecule type" value="Genomic_DNA"/>
</dbReference>
<sequence length="261" mass="28216">MTSKRAELIVVGTGYRAVGDLTLEAKACIEQADVVLCLIGDPMVTGFLERLNPSVRTLDGFYAAGKPRTASYEEMVRDILAEVRRDKLVCCALYGHPGVFAYVGHEAVRRARLEGTPARMLAASSAEDWLFADMGLDPGTCGCQSFEATDFLLRRRIFDPTSLLVLWQAGVIGMADRDPGFDHRPGAGLLTERLIAAYGRDHEATVYEASPYVVTPPRISPVPLAKLPDVPMSAGSTLVVPPLPARPADPEVTARLRATCS</sequence>
<proteinExistence type="predicted"/>
<keyword evidence="3" id="KW-1185">Reference proteome</keyword>
<dbReference type="SUPFAM" id="SSF53790">
    <property type="entry name" value="Tetrapyrrole methylase"/>
    <property type="match status" value="1"/>
</dbReference>
<comment type="caution">
    <text evidence="2">The sequence shown here is derived from an EMBL/GenBank/DDBJ whole genome shotgun (WGS) entry which is preliminary data.</text>
</comment>
<dbReference type="InterPro" id="IPR035996">
    <property type="entry name" value="4pyrrol_Methylase_sf"/>
</dbReference>
<evidence type="ECO:0000313" key="3">
    <source>
        <dbReference type="Proteomes" id="UP000721954"/>
    </source>
</evidence>
<gene>
    <name evidence="2" type="ORF">JW613_31215</name>
</gene>
<dbReference type="InterPro" id="IPR014777">
    <property type="entry name" value="4pyrrole_Mease_sub1"/>
</dbReference>
<dbReference type="Gene3D" id="3.40.1010.10">
    <property type="entry name" value="Cobalt-precorrin-4 Transmethylase, Domain 1"/>
    <property type="match status" value="1"/>
</dbReference>
<dbReference type="InterPro" id="IPR000878">
    <property type="entry name" value="4pyrrol_Mease"/>
</dbReference>
<dbReference type="GeneID" id="96263086"/>
<name>A0ABS3Y4X6_9ACTN</name>
<organism evidence="2 3">
    <name type="scientific">Streptomyces smyrnaeus</name>
    <dbReference type="NCBI Taxonomy" id="1387713"/>
    <lineage>
        <taxon>Bacteria</taxon>
        <taxon>Bacillati</taxon>
        <taxon>Actinomycetota</taxon>
        <taxon>Actinomycetes</taxon>
        <taxon>Kitasatosporales</taxon>
        <taxon>Streptomycetaceae</taxon>
        <taxon>Streptomyces</taxon>
    </lineage>
</organism>
<evidence type="ECO:0000313" key="2">
    <source>
        <dbReference type="EMBL" id="MBO8202712.1"/>
    </source>
</evidence>
<dbReference type="Pfam" id="PF00590">
    <property type="entry name" value="TP_methylase"/>
    <property type="match status" value="1"/>
</dbReference>
<reference evidence="2 3" key="1">
    <citation type="submission" date="2021-02" db="EMBL/GenBank/DDBJ databases">
        <title>Streptomyces spirodelae sp. nov., isolated from duckweed.</title>
        <authorList>
            <person name="Saimee Y."/>
            <person name="Duangmal K."/>
        </authorList>
    </citation>
    <scope>NUCLEOTIDE SEQUENCE [LARGE SCALE GENOMIC DNA]</scope>
    <source>
        <strain evidence="2 3">DSM 42105</strain>
    </source>
</reference>
<feature type="domain" description="Tetrapyrrole methylase" evidence="1">
    <location>
        <begin position="8"/>
        <end position="148"/>
    </location>
</feature>
<dbReference type="RefSeq" id="WP_209214227.1">
    <property type="nucleotide sequence ID" value="NZ_JAFFZM010000027.1"/>
</dbReference>
<protein>
    <recommendedName>
        <fullName evidence="1">Tetrapyrrole methylase domain-containing protein</fullName>
    </recommendedName>
</protein>
<accession>A0ABS3Y4X6</accession>
<dbReference type="CDD" id="cd19916">
    <property type="entry name" value="OphMA_like"/>
    <property type="match status" value="1"/>
</dbReference>
<dbReference type="Proteomes" id="UP000721954">
    <property type="component" value="Unassembled WGS sequence"/>
</dbReference>